<evidence type="ECO:0000256" key="2">
    <source>
        <dbReference type="ARBA" id="ARBA00022540"/>
    </source>
</evidence>
<comment type="function">
    <text evidence="5">IF-3 binds to the 30S ribosomal subunit and shifts the equilibrium between 70S ribosomes and their 50S and 30S subunits in favor of the free subunits, thus enhancing the availability of 30S subunits on which protein synthesis initiation begins.</text>
</comment>
<dbReference type="InterPro" id="IPR019813">
    <property type="entry name" value="Translation_initiation_fac3_CS"/>
</dbReference>
<evidence type="ECO:0000259" key="8">
    <source>
        <dbReference type="Pfam" id="PF05198"/>
    </source>
</evidence>
<evidence type="ECO:0000313" key="10">
    <source>
        <dbReference type="Proteomes" id="UP000612362"/>
    </source>
</evidence>
<sequence>MVGVMSPIRALEMARERDLDLVEVSPNVVPPVCKLLDYGRYKYEQAKKENEARKNQKTVTLKEIRMRPRTDEHDIEVKTRKIQQFLAEGDKVRVSVQFRGAEMRHPDIGRKLLEDIAEVLKGSVTIERSPSMEGRMMSMIVSRAPGWEPPKKQTPPSAGKSKVKATPAEAEEIPQSSDTKDATP</sequence>
<dbReference type="PROSITE" id="PS00938">
    <property type="entry name" value="IF3"/>
    <property type="match status" value="1"/>
</dbReference>
<dbReference type="GO" id="GO:0032790">
    <property type="term" value="P:ribosome disassembly"/>
    <property type="evidence" value="ECO:0007669"/>
    <property type="project" value="TreeGrafter"/>
</dbReference>
<dbReference type="GO" id="GO:0016020">
    <property type="term" value="C:membrane"/>
    <property type="evidence" value="ECO:0007669"/>
    <property type="project" value="TreeGrafter"/>
</dbReference>
<dbReference type="GO" id="GO:0005829">
    <property type="term" value="C:cytosol"/>
    <property type="evidence" value="ECO:0007669"/>
    <property type="project" value="TreeGrafter"/>
</dbReference>
<dbReference type="GO" id="GO:0003743">
    <property type="term" value="F:translation initiation factor activity"/>
    <property type="evidence" value="ECO:0007669"/>
    <property type="project" value="UniProtKB-UniRule"/>
</dbReference>
<dbReference type="Gene3D" id="3.30.110.10">
    <property type="entry name" value="Translation initiation factor 3 (IF-3), C-terminal domain"/>
    <property type="match status" value="1"/>
</dbReference>
<dbReference type="FunFam" id="3.30.110.10:FF:000001">
    <property type="entry name" value="Translation initiation factor IF-3"/>
    <property type="match status" value="1"/>
</dbReference>
<dbReference type="InterPro" id="IPR036787">
    <property type="entry name" value="T_IF-3_N_sf"/>
</dbReference>
<dbReference type="InterPro" id="IPR036788">
    <property type="entry name" value="T_IF-3_C_sf"/>
</dbReference>
<dbReference type="PANTHER" id="PTHR10938:SF0">
    <property type="entry name" value="TRANSLATION INITIATION FACTOR IF-3, MITOCHONDRIAL"/>
    <property type="match status" value="1"/>
</dbReference>
<comment type="similarity">
    <text evidence="1 5">Belongs to the IF-3 family.</text>
</comment>
<comment type="caution">
    <text evidence="9">The sequence shown here is derived from an EMBL/GenBank/DDBJ whole genome shotgun (WGS) entry which is preliminary data.</text>
</comment>
<dbReference type="NCBIfam" id="TIGR00168">
    <property type="entry name" value="infC"/>
    <property type="match status" value="1"/>
</dbReference>
<proteinExistence type="inferred from homology"/>
<feature type="domain" description="Translation initiation factor 3 C-terminal" evidence="7">
    <location>
        <begin position="59"/>
        <end position="142"/>
    </location>
</feature>
<evidence type="ECO:0000313" key="9">
    <source>
        <dbReference type="EMBL" id="GHO42653.1"/>
    </source>
</evidence>
<dbReference type="EMBL" id="BNJF01000001">
    <property type="protein sequence ID" value="GHO42653.1"/>
    <property type="molecule type" value="Genomic_DNA"/>
</dbReference>
<dbReference type="InterPro" id="IPR001288">
    <property type="entry name" value="Translation_initiation_fac_3"/>
</dbReference>
<comment type="subcellular location">
    <subcellularLocation>
        <location evidence="5">Cytoplasm</location>
    </subcellularLocation>
</comment>
<keyword evidence="2 5" id="KW-0396">Initiation factor</keyword>
<evidence type="ECO:0000256" key="5">
    <source>
        <dbReference type="RuleBase" id="RU000646"/>
    </source>
</evidence>
<keyword evidence="10" id="KW-1185">Reference proteome</keyword>
<name>A0A8J3HXE3_9CHLR</name>
<dbReference type="Proteomes" id="UP000612362">
    <property type="component" value="Unassembled WGS sequence"/>
</dbReference>
<dbReference type="PANTHER" id="PTHR10938">
    <property type="entry name" value="TRANSLATION INITIATION FACTOR IF-3"/>
    <property type="match status" value="1"/>
</dbReference>
<evidence type="ECO:0000256" key="3">
    <source>
        <dbReference type="ARBA" id="ARBA00022917"/>
    </source>
</evidence>
<gene>
    <name evidence="9" type="ORF">KSX_08160</name>
</gene>
<dbReference type="InterPro" id="IPR019814">
    <property type="entry name" value="Translation_initiation_fac_3_N"/>
</dbReference>
<reference evidence="9" key="1">
    <citation type="submission" date="2020-10" db="EMBL/GenBank/DDBJ databases">
        <title>Taxonomic study of unclassified bacteria belonging to the class Ktedonobacteria.</title>
        <authorList>
            <person name="Yabe S."/>
            <person name="Wang C.M."/>
            <person name="Zheng Y."/>
            <person name="Sakai Y."/>
            <person name="Cavaletti L."/>
            <person name="Monciardini P."/>
            <person name="Donadio S."/>
        </authorList>
    </citation>
    <scope>NUCLEOTIDE SEQUENCE</scope>
    <source>
        <strain evidence="9">SOSP1-1</strain>
    </source>
</reference>
<organism evidence="9 10">
    <name type="scientific">Ktedonospora formicarum</name>
    <dbReference type="NCBI Taxonomy" id="2778364"/>
    <lineage>
        <taxon>Bacteria</taxon>
        <taxon>Bacillati</taxon>
        <taxon>Chloroflexota</taxon>
        <taxon>Ktedonobacteria</taxon>
        <taxon>Ktedonobacterales</taxon>
        <taxon>Ktedonobacteraceae</taxon>
        <taxon>Ktedonospora</taxon>
    </lineage>
</organism>
<accession>A0A8J3HXE3</accession>
<dbReference type="Pfam" id="PF05198">
    <property type="entry name" value="IF3_N"/>
    <property type="match status" value="1"/>
</dbReference>
<feature type="domain" description="Translation initiation factor 3 N-terminal" evidence="8">
    <location>
        <begin position="1"/>
        <end position="52"/>
    </location>
</feature>
<keyword evidence="3 5" id="KW-0648">Protein biosynthesis</keyword>
<evidence type="ECO:0000256" key="4">
    <source>
        <dbReference type="NCBIfam" id="TIGR00168"/>
    </source>
</evidence>
<dbReference type="GO" id="GO:0043022">
    <property type="term" value="F:ribosome binding"/>
    <property type="evidence" value="ECO:0007669"/>
    <property type="project" value="TreeGrafter"/>
</dbReference>
<dbReference type="InterPro" id="IPR019815">
    <property type="entry name" value="Translation_initiation_fac_3_C"/>
</dbReference>
<dbReference type="SUPFAM" id="SSF55200">
    <property type="entry name" value="Translation initiation factor IF3, C-terminal domain"/>
    <property type="match status" value="1"/>
</dbReference>
<evidence type="ECO:0000256" key="1">
    <source>
        <dbReference type="ARBA" id="ARBA00005439"/>
    </source>
</evidence>
<dbReference type="Gene3D" id="3.10.20.80">
    <property type="entry name" value="Translation initiation factor 3 (IF-3), N-terminal domain"/>
    <property type="match status" value="1"/>
</dbReference>
<protein>
    <recommendedName>
        <fullName evidence="4 5">Translation initiation factor IF-3</fullName>
    </recommendedName>
</protein>
<evidence type="ECO:0000256" key="6">
    <source>
        <dbReference type="SAM" id="MobiDB-lite"/>
    </source>
</evidence>
<dbReference type="AlphaFoldDB" id="A0A8J3HXE3"/>
<feature type="region of interest" description="Disordered" evidence="6">
    <location>
        <begin position="140"/>
        <end position="184"/>
    </location>
</feature>
<dbReference type="SUPFAM" id="SSF54364">
    <property type="entry name" value="Translation initiation factor IF3, N-terminal domain"/>
    <property type="match status" value="1"/>
</dbReference>
<comment type="subunit">
    <text evidence="5">Monomer.</text>
</comment>
<evidence type="ECO:0000259" key="7">
    <source>
        <dbReference type="Pfam" id="PF00707"/>
    </source>
</evidence>
<dbReference type="Pfam" id="PF00707">
    <property type="entry name" value="IF3_C"/>
    <property type="match status" value="1"/>
</dbReference>